<dbReference type="InterPro" id="IPR000719">
    <property type="entry name" value="Prot_kinase_dom"/>
</dbReference>
<dbReference type="Gene3D" id="1.10.510.10">
    <property type="entry name" value="Transferase(Phosphotransferase) domain 1"/>
    <property type="match status" value="2"/>
</dbReference>
<dbReference type="GO" id="GO:0009893">
    <property type="term" value="P:positive regulation of metabolic process"/>
    <property type="evidence" value="ECO:0007669"/>
    <property type="project" value="UniProtKB-ARBA"/>
</dbReference>
<evidence type="ECO:0000259" key="15">
    <source>
        <dbReference type="PROSITE" id="PS50908"/>
    </source>
</evidence>
<dbReference type="InterPro" id="IPR017441">
    <property type="entry name" value="Protein_kinase_ATP_BS"/>
</dbReference>
<sequence length="1577" mass="177889">MIVEEEDSPEVRQRNEIQALQAIFTSDFVAVNLSLNSDEWIPPEFILLLKPQKGLSQDEVHATVQLRVKFFSDYPQSQPLIKLENGQGISSKDIEKLQLELEQLCKDGVGEEVTFNLAHHAQGFLAERNQKPRFQSFHEEMLARQRNTIEKSVLEERTRQVREDEQQLIAFCEEIQKKQPALLSELRRITNLNSNQLPFLEINFASSQTSTKNDIQLNTQTTTLEQRQCRHPKLEKVCFSNRDGGRVYHCGPCMGTCRPNRYICAAVETNLKEAAIITTYQISCTNADSRRKQISLVEQEFRLLQRNIRHPSLVPLLAFKWEMSEDEECFYLHVAEQFVLGLSLNFFINRGLSLSVDILRHITSSVLQALQVLHKANVVHKNLRHSSIYLDSVGEIRIGDYCLESRINEIFSIQDDRPSLTMYPSAPGRGGKRGDIHRLGILLWTLYQGSIVHRWDRLKLPSSMPLLLRDFIGKCMGSDMEKDRLNIDDLLSHAFLKAPAFRENHEQEESRETDELRSVAPLVASTMDLPHVPSRLLSEFETLQFLGSGGFGDVLKVRNKLDGNIYAIKRILLDAKSRQLNKKITREVKLLSRLNHENIVRYYNSWLETVHNDSPSRPGHTENRGDQKLNGMKATNAAQSDFSDSSSPTRGPWFIKPQETSSSGGIEFDTDGSESSSSEEEESSKEEDTVDAPNSSCRSLQSMYIQMEYCEKSTLRTAIDSDLFRDKSRIWRLFREIVEGLAYIHQQGIIHRDLKPVNIFLDSEDRVKIGDFGLATSSPLTTLPTVVTIDVLDGGPHIALSNDKSSEIASNSGQLTGQIGTALYVAPELKASSGKANYNEKVDIYSLGIIFFEMCHPPLTTGMERIKVLSSLRLPEIVLPHSEHLTGKEVQLINWLLNHNPTARPSSTELLQSPILPPPQLEEAELQEMVRHTLSNTQSKSYKHLVASCFQQKMTLSEDLVYDMDITSSAGLQQTAWIFQTLQEVFVKHCQRRGAIYFKTPALSPKGAKTQQHGSSQVLLMNRAGSIVTLAADLQTPFARFISRSNITWLKRYCTDYVYNERKLVGLHPKSSPEFVFDIVTPTPSSALADAEVLATISDVFCDQRLKIERKITLQLGHHLLLKAVLIHCGIPEDKRPELCQILKSRSKSEGQVQNKIAKLAISRQSVDMLLNLLELEGSVAKVTAALTNLSSRKGEAACLAKQALHELDAIVTHAECMGLRNSFSIRIDIALQNYNTHSGMVFRFVCQTNLKRNKIDDVLATGGRYDALVKSFQNPLIVRRKADGEPVSQPSVVGGMIHMDKVAAILKESEALEERVLVYAAIYTVGYLPDTKEQASLVKDLWNNGVRATVLDHFQSLDEAQIWCREKKVPHIVILKDSEAGSARLKTWEKDRYTERKMALGELIDVLKNSAESASETADISATHTRQDSTNRSNSLSETCGSQTAISSLGIAGNPVVNFHIVIEEKLPVHARKRYEKQILKHIQTTLQNFHSRVQVDIVAIEATAAVVQSLLIALYVDPTDAKAVEQAIGIVVDKHRRQRKYLQRIYEQLLQLKFEKHVTVLMIYGLHDNSSRVCM</sequence>
<keyword evidence="6 11" id="KW-0067">ATP-binding</keyword>
<dbReference type="FunFam" id="3.10.110.10:FF:000050">
    <property type="entry name" value="eIF-2-alpha kinase GCN2"/>
    <property type="match status" value="1"/>
</dbReference>
<comment type="similarity">
    <text evidence="7">Belongs to the protein kinase superfamily. Ser/Thr protein kinase family. GCN2 subfamily.</text>
</comment>
<dbReference type="PANTHER" id="PTHR11042">
    <property type="entry name" value="EUKARYOTIC TRANSLATION INITIATION FACTOR 2-ALPHA KINASE EIF2-ALPHA KINASE -RELATED"/>
    <property type="match status" value="1"/>
</dbReference>
<evidence type="ECO:0000256" key="11">
    <source>
        <dbReference type="PIRSR" id="PIRSR000660-2"/>
    </source>
</evidence>
<dbReference type="Pfam" id="PF13393">
    <property type="entry name" value="tRNA-synt_His"/>
    <property type="match status" value="1"/>
</dbReference>
<feature type="compositionally biased region" description="Acidic residues" evidence="13">
    <location>
        <begin position="668"/>
        <end position="690"/>
    </location>
</feature>
<name>A0AAD5KZQ9_9CRUS</name>
<dbReference type="GO" id="GO:0005524">
    <property type="term" value="F:ATP binding"/>
    <property type="evidence" value="ECO:0007669"/>
    <property type="project" value="UniProtKB-UniRule"/>
</dbReference>
<gene>
    <name evidence="16" type="ORF">GHT06_013232</name>
</gene>
<dbReference type="SMART" id="SM00591">
    <property type="entry name" value="RWD"/>
    <property type="match status" value="1"/>
</dbReference>
<evidence type="ECO:0000256" key="13">
    <source>
        <dbReference type="SAM" id="MobiDB-lite"/>
    </source>
</evidence>
<dbReference type="Pfam" id="PF05773">
    <property type="entry name" value="RWD"/>
    <property type="match status" value="1"/>
</dbReference>
<evidence type="ECO:0000256" key="1">
    <source>
        <dbReference type="ARBA" id="ARBA00012513"/>
    </source>
</evidence>
<reference evidence="16 17" key="1">
    <citation type="submission" date="2022-05" db="EMBL/GenBank/DDBJ databases">
        <title>A multi-omics perspective on studying reproductive biology in Daphnia sinensis.</title>
        <authorList>
            <person name="Jia J."/>
        </authorList>
    </citation>
    <scope>NUCLEOTIDE SEQUENCE [LARGE SCALE GENOMIC DNA]</scope>
    <source>
        <strain evidence="16 17">WSL</strain>
    </source>
</reference>
<dbReference type="GO" id="GO:0005829">
    <property type="term" value="C:cytosol"/>
    <property type="evidence" value="ECO:0007669"/>
    <property type="project" value="TreeGrafter"/>
</dbReference>
<keyword evidence="17" id="KW-1185">Reference proteome</keyword>
<feature type="region of interest" description="Disordered" evidence="13">
    <location>
        <begin position="636"/>
        <end position="696"/>
    </location>
</feature>
<comment type="caution">
    <text evidence="16">The sequence shown here is derived from an EMBL/GenBank/DDBJ whole genome shotgun (WGS) entry which is preliminary data.</text>
</comment>
<dbReference type="InterPro" id="IPR016135">
    <property type="entry name" value="UBQ-conjugating_enzyme/RWD"/>
</dbReference>
<keyword evidence="4 11" id="KW-0547">Nucleotide-binding</keyword>
<feature type="binding site" evidence="11">
    <location>
        <begin position="546"/>
        <end position="554"/>
    </location>
    <ligand>
        <name>ATP</name>
        <dbReference type="ChEBI" id="CHEBI:30616"/>
    </ligand>
</feature>
<evidence type="ECO:0000313" key="16">
    <source>
        <dbReference type="EMBL" id="KAI9562267.1"/>
    </source>
</evidence>
<dbReference type="EMBL" id="WJBH02000003">
    <property type="protein sequence ID" value="KAI9562267.1"/>
    <property type="molecule type" value="Genomic_DNA"/>
</dbReference>
<dbReference type="PROSITE" id="PS00107">
    <property type="entry name" value="PROTEIN_KINASE_ATP"/>
    <property type="match status" value="1"/>
</dbReference>
<dbReference type="Proteomes" id="UP000820818">
    <property type="component" value="Linkage Group LG3"/>
</dbReference>
<dbReference type="PROSITE" id="PS00108">
    <property type="entry name" value="PROTEIN_KINASE_ST"/>
    <property type="match status" value="1"/>
</dbReference>
<evidence type="ECO:0000256" key="9">
    <source>
        <dbReference type="ARBA" id="ARBA00048679"/>
    </source>
</evidence>
<dbReference type="SUPFAM" id="SSF55681">
    <property type="entry name" value="Class II aaRS and biotin synthetases"/>
    <property type="match status" value="1"/>
</dbReference>
<evidence type="ECO:0000256" key="3">
    <source>
        <dbReference type="ARBA" id="ARBA00022679"/>
    </source>
</evidence>
<dbReference type="SMART" id="SM00220">
    <property type="entry name" value="S_TKc"/>
    <property type="match status" value="1"/>
</dbReference>
<dbReference type="InterPro" id="IPR016255">
    <property type="entry name" value="Gcn2"/>
</dbReference>
<evidence type="ECO:0000256" key="7">
    <source>
        <dbReference type="ARBA" id="ARBA00037982"/>
    </source>
</evidence>
<feature type="domain" description="Protein kinase" evidence="14">
    <location>
        <begin position="248"/>
        <end position="496"/>
    </location>
</feature>
<evidence type="ECO:0000313" key="17">
    <source>
        <dbReference type="Proteomes" id="UP000820818"/>
    </source>
</evidence>
<dbReference type="SUPFAM" id="SSF56112">
    <property type="entry name" value="Protein kinase-like (PK-like)"/>
    <property type="match status" value="2"/>
</dbReference>
<evidence type="ECO:0000259" key="14">
    <source>
        <dbReference type="PROSITE" id="PS50011"/>
    </source>
</evidence>
<dbReference type="SUPFAM" id="SSF54495">
    <property type="entry name" value="UBC-like"/>
    <property type="match status" value="1"/>
</dbReference>
<feature type="domain" description="Protein kinase" evidence="14">
    <location>
        <begin position="540"/>
        <end position="916"/>
    </location>
</feature>
<feature type="region of interest" description="Disordered" evidence="13">
    <location>
        <begin position="610"/>
        <end position="629"/>
    </location>
</feature>
<dbReference type="InterPro" id="IPR006575">
    <property type="entry name" value="RWD_dom"/>
</dbReference>
<evidence type="ECO:0000256" key="2">
    <source>
        <dbReference type="ARBA" id="ARBA00022527"/>
    </source>
</evidence>
<dbReference type="PROSITE" id="PS50011">
    <property type="entry name" value="PROTEIN_KINASE_DOM"/>
    <property type="match status" value="2"/>
</dbReference>
<dbReference type="Gene3D" id="3.30.930.10">
    <property type="entry name" value="Bira Bifunctional Protein, Domain 2"/>
    <property type="match status" value="1"/>
</dbReference>
<dbReference type="CDD" id="cd14046">
    <property type="entry name" value="STKc_EIF2AK4_GCN2_rpt2"/>
    <property type="match status" value="1"/>
</dbReference>
<dbReference type="GO" id="GO:0004694">
    <property type="term" value="F:eukaryotic translation initiation factor 2alpha kinase activity"/>
    <property type="evidence" value="ECO:0007669"/>
    <property type="project" value="InterPro"/>
</dbReference>
<dbReference type="PROSITE" id="PS50908">
    <property type="entry name" value="RWD"/>
    <property type="match status" value="1"/>
</dbReference>
<dbReference type="GO" id="GO:0000077">
    <property type="term" value="P:DNA damage checkpoint signaling"/>
    <property type="evidence" value="ECO:0007669"/>
    <property type="project" value="InterPro"/>
</dbReference>
<evidence type="ECO:0000256" key="6">
    <source>
        <dbReference type="ARBA" id="ARBA00022840"/>
    </source>
</evidence>
<feature type="active site" description="Proton acceptor" evidence="10">
    <location>
        <position position="753"/>
    </location>
</feature>
<organism evidence="16 17">
    <name type="scientific">Daphnia sinensis</name>
    <dbReference type="NCBI Taxonomy" id="1820382"/>
    <lineage>
        <taxon>Eukaryota</taxon>
        <taxon>Metazoa</taxon>
        <taxon>Ecdysozoa</taxon>
        <taxon>Arthropoda</taxon>
        <taxon>Crustacea</taxon>
        <taxon>Branchiopoda</taxon>
        <taxon>Diplostraca</taxon>
        <taxon>Cladocera</taxon>
        <taxon>Anomopoda</taxon>
        <taxon>Daphniidae</taxon>
        <taxon>Daphnia</taxon>
        <taxon>Daphnia similis group</taxon>
    </lineage>
</organism>
<evidence type="ECO:0000256" key="4">
    <source>
        <dbReference type="ARBA" id="ARBA00022741"/>
    </source>
</evidence>
<dbReference type="PANTHER" id="PTHR11042:SF136">
    <property type="entry name" value="EIF-2-ALPHA KINASE GCN2"/>
    <property type="match status" value="1"/>
</dbReference>
<dbReference type="Gene3D" id="3.40.50.800">
    <property type="entry name" value="Anticodon-binding domain"/>
    <property type="match status" value="1"/>
</dbReference>
<proteinExistence type="inferred from homology"/>
<dbReference type="CDD" id="cd23823">
    <property type="entry name" value="RWD_GCN2"/>
    <property type="match status" value="1"/>
</dbReference>
<dbReference type="Pfam" id="PF00069">
    <property type="entry name" value="Pkinase"/>
    <property type="match status" value="3"/>
</dbReference>
<dbReference type="InterPro" id="IPR036621">
    <property type="entry name" value="Anticodon-bd_dom_sf"/>
</dbReference>
<evidence type="ECO:0000256" key="5">
    <source>
        <dbReference type="ARBA" id="ARBA00022777"/>
    </source>
</evidence>
<dbReference type="GO" id="GO:1990625">
    <property type="term" value="P:negative regulation of cytoplasmic translational initiation in response to stress"/>
    <property type="evidence" value="ECO:0007669"/>
    <property type="project" value="TreeGrafter"/>
</dbReference>
<evidence type="ECO:0000256" key="8">
    <source>
        <dbReference type="ARBA" id="ARBA00047899"/>
    </source>
</evidence>
<dbReference type="Gene3D" id="3.30.200.20">
    <property type="entry name" value="Phosphorylase Kinase, domain 1"/>
    <property type="match status" value="1"/>
</dbReference>
<dbReference type="EC" id="2.7.11.1" evidence="1"/>
<dbReference type="GO" id="GO:0005634">
    <property type="term" value="C:nucleus"/>
    <property type="evidence" value="ECO:0007669"/>
    <property type="project" value="TreeGrafter"/>
</dbReference>
<dbReference type="InterPro" id="IPR041715">
    <property type="entry name" value="HisRS-like_core"/>
</dbReference>
<feature type="binding site" evidence="11 12">
    <location>
        <position position="569"/>
    </location>
    <ligand>
        <name>ATP</name>
        <dbReference type="ChEBI" id="CHEBI:30616"/>
    </ligand>
</feature>
<feature type="domain" description="RWD" evidence="15">
    <location>
        <begin position="15"/>
        <end position="128"/>
    </location>
</feature>
<dbReference type="InterPro" id="IPR024435">
    <property type="entry name" value="HisRS-related_dom"/>
</dbReference>
<dbReference type="InterPro" id="IPR045864">
    <property type="entry name" value="aa-tRNA-synth_II/BPL/LPL"/>
</dbReference>
<dbReference type="InterPro" id="IPR050339">
    <property type="entry name" value="CC_SR_Kinase"/>
</dbReference>
<feature type="region of interest" description="Disordered" evidence="13">
    <location>
        <begin position="1418"/>
        <end position="1440"/>
    </location>
</feature>
<keyword evidence="2" id="KW-0723">Serine/threonine-protein kinase</keyword>
<dbReference type="Gene3D" id="3.10.110.10">
    <property type="entry name" value="Ubiquitin Conjugating Enzyme"/>
    <property type="match status" value="1"/>
</dbReference>
<comment type="catalytic activity">
    <reaction evidence="9">
        <text>L-seryl-[protein] + ATP = O-phospho-L-seryl-[protein] + ADP + H(+)</text>
        <dbReference type="Rhea" id="RHEA:17989"/>
        <dbReference type="Rhea" id="RHEA-COMP:9863"/>
        <dbReference type="Rhea" id="RHEA-COMP:11604"/>
        <dbReference type="ChEBI" id="CHEBI:15378"/>
        <dbReference type="ChEBI" id="CHEBI:29999"/>
        <dbReference type="ChEBI" id="CHEBI:30616"/>
        <dbReference type="ChEBI" id="CHEBI:83421"/>
        <dbReference type="ChEBI" id="CHEBI:456216"/>
        <dbReference type="EC" id="2.7.11.1"/>
    </reaction>
</comment>
<dbReference type="PIRSF" id="PIRSF000660">
    <property type="entry name" value="Ser/Thr_PK_GCN2"/>
    <property type="match status" value="1"/>
</dbReference>
<protein>
    <recommendedName>
        <fullName evidence="1">non-specific serine/threonine protein kinase</fullName>
        <ecNumber evidence="1">2.7.11.1</ecNumber>
    </recommendedName>
</protein>
<evidence type="ECO:0000256" key="10">
    <source>
        <dbReference type="PIRSR" id="PIRSR000660-1"/>
    </source>
</evidence>
<dbReference type="Pfam" id="PF12745">
    <property type="entry name" value="HGTP_anticodon2"/>
    <property type="match status" value="1"/>
</dbReference>
<comment type="catalytic activity">
    <reaction evidence="8">
        <text>L-threonyl-[protein] + ATP = O-phospho-L-threonyl-[protein] + ADP + H(+)</text>
        <dbReference type="Rhea" id="RHEA:46608"/>
        <dbReference type="Rhea" id="RHEA-COMP:11060"/>
        <dbReference type="Rhea" id="RHEA-COMP:11605"/>
        <dbReference type="ChEBI" id="CHEBI:15378"/>
        <dbReference type="ChEBI" id="CHEBI:30013"/>
        <dbReference type="ChEBI" id="CHEBI:30616"/>
        <dbReference type="ChEBI" id="CHEBI:61977"/>
        <dbReference type="ChEBI" id="CHEBI:456216"/>
        <dbReference type="EC" id="2.7.11.1"/>
    </reaction>
</comment>
<keyword evidence="3" id="KW-0808">Transferase</keyword>
<evidence type="ECO:0000256" key="12">
    <source>
        <dbReference type="PROSITE-ProRule" id="PRU10141"/>
    </source>
</evidence>
<keyword evidence="5" id="KW-0418">Kinase</keyword>
<feature type="compositionally biased region" description="Polar residues" evidence="13">
    <location>
        <begin position="636"/>
        <end position="649"/>
    </location>
</feature>
<dbReference type="InterPro" id="IPR008271">
    <property type="entry name" value="Ser/Thr_kinase_AS"/>
</dbReference>
<accession>A0AAD5KZQ9</accession>
<dbReference type="InterPro" id="IPR011009">
    <property type="entry name" value="Kinase-like_dom_sf"/>
</dbReference>